<keyword evidence="7" id="KW-0460">Magnesium</keyword>
<dbReference type="Proteomes" id="UP000198577">
    <property type="component" value="Unassembled WGS sequence"/>
</dbReference>
<evidence type="ECO:0000256" key="1">
    <source>
        <dbReference type="ARBA" id="ARBA00001946"/>
    </source>
</evidence>
<dbReference type="Gene3D" id="3.30.460.10">
    <property type="entry name" value="Beta Polymerase, domain 2"/>
    <property type="match status" value="1"/>
</dbReference>
<dbReference type="InterPro" id="IPR032828">
    <property type="entry name" value="PolyA_RNA-bd"/>
</dbReference>
<dbReference type="GO" id="GO:0046872">
    <property type="term" value="F:metal ion binding"/>
    <property type="evidence" value="ECO:0007669"/>
    <property type="project" value="UniProtKB-KW"/>
</dbReference>
<dbReference type="Gene3D" id="1.10.3090.10">
    <property type="entry name" value="cca-adding enzyme, domain 2"/>
    <property type="match status" value="1"/>
</dbReference>
<comment type="cofactor">
    <cofactor evidence="1">
        <name>Mg(2+)</name>
        <dbReference type="ChEBI" id="CHEBI:18420"/>
    </cofactor>
</comment>
<protein>
    <submittedName>
        <fullName evidence="11">tRNA nucleotidyltransferase (CCA-adding enzyme)</fullName>
    </submittedName>
</protein>
<gene>
    <name evidence="11" type="ORF">SAMN05444406_12021</name>
</gene>
<dbReference type="RefSeq" id="WP_092282494.1">
    <property type="nucleotide sequence ID" value="NZ_FOXR01000020.1"/>
</dbReference>
<dbReference type="GO" id="GO:0008033">
    <property type="term" value="P:tRNA processing"/>
    <property type="evidence" value="ECO:0007669"/>
    <property type="project" value="UniProtKB-KW"/>
</dbReference>
<proteinExistence type="inferred from homology"/>
<comment type="similarity">
    <text evidence="8">Belongs to the tRNA nucleotidyltransferase/poly(A) polymerase family.</text>
</comment>
<organism evidence="11 12">
    <name type="scientific">Caldicoprobacter faecalis</name>
    <dbReference type="NCBI Taxonomy" id="937334"/>
    <lineage>
        <taxon>Bacteria</taxon>
        <taxon>Bacillati</taxon>
        <taxon>Bacillota</taxon>
        <taxon>Clostridia</taxon>
        <taxon>Caldicoprobacterales</taxon>
        <taxon>Caldicoprobacteraceae</taxon>
        <taxon>Caldicoprobacter</taxon>
    </lineage>
</organism>
<evidence type="ECO:0000256" key="7">
    <source>
        <dbReference type="ARBA" id="ARBA00022842"/>
    </source>
</evidence>
<keyword evidence="2 8" id="KW-0808">Transferase</keyword>
<keyword evidence="12" id="KW-1185">Reference proteome</keyword>
<evidence type="ECO:0000256" key="6">
    <source>
        <dbReference type="ARBA" id="ARBA00022741"/>
    </source>
</evidence>
<evidence type="ECO:0000256" key="2">
    <source>
        <dbReference type="ARBA" id="ARBA00022679"/>
    </source>
</evidence>
<keyword evidence="3" id="KW-0819">tRNA processing</keyword>
<keyword evidence="4" id="KW-0548">Nucleotidyltransferase</keyword>
<dbReference type="InterPro" id="IPR050264">
    <property type="entry name" value="Bact_CCA-adding_enz_type3_sf"/>
</dbReference>
<dbReference type="STRING" id="937334.SAMN05444406_12021"/>
<dbReference type="GO" id="GO:0000049">
    <property type="term" value="F:tRNA binding"/>
    <property type="evidence" value="ECO:0007669"/>
    <property type="project" value="TreeGrafter"/>
</dbReference>
<dbReference type="SUPFAM" id="SSF81891">
    <property type="entry name" value="Poly A polymerase C-terminal region-like"/>
    <property type="match status" value="1"/>
</dbReference>
<feature type="domain" description="Poly A polymerase head" evidence="9">
    <location>
        <begin position="28"/>
        <end position="152"/>
    </location>
</feature>
<dbReference type="InterPro" id="IPR043519">
    <property type="entry name" value="NT_sf"/>
</dbReference>
<evidence type="ECO:0000256" key="8">
    <source>
        <dbReference type="RuleBase" id="RU003953"/>
    </source>
</evidence>
<dbReference type="GO" id="GO:0000166">
    <property type="term" value="F:nucleotide binding"/>
    <property type="evidence" value="ECO:0007669"/>
    <property type="project" value="UniProtKB-KW"/>
</dbReference>
<dbReference type="SUPFAM" id="SSF81301">
    <property type="entry name" value="Nucleotidyltransferase"/>
    <property type="match status" value="1"/>
</dbReference>
<dbReference type="Gene3D" id="1.10.246.80">
    <property type="match status" value="1"/>
</dbReference>
<evidence type="ECO:0000256" key="4">
    <source>
        <dbReference type="ARBA" id="ARBA00022695"/>
    </source>
</evidence>
<dbReference type="PANTHER" id="PTHR46173:SF1">
    <property type="entry name" value="CCA TRNA NUCLEOTIDYLTRANSFERASE 1, MITOCHONDRIAL"/>
    <property type="match status" value="1"/>
</dbReference>
<feature type="domain" description="tRNA nucleotidyltransferase/poly(A) polymerase RNA and SrmB- binding" evidence="10">
    <location>
        <begin position="179"/>
        <end position="241"/>
    </location>
</feature>
<dbReference type="InterPro" id="IPR002646">
    <property type="entry name" value="PolA_pol_head_dom"/>
</dbReference>
<evidence type="ECO:0000256" key="5">
    <source>
        <dbReference type="ARBA" id="ARBA00022723"/>
    </source>
</evidence>
<dbReference type="PANTHER" id="PTHR46173">
    <property type="entry name" value="CCA TRNA NUCLEOTIDYLTRANSFERASE 1, MITOCHONDRIAL"/>
    <property type="match status" value="1"/>
</dbReference>
<dbReference type="GO" id="GO:0016779">
    <property type="term" value="F:nucleotidyltransferase activity"/>
    <property type="evidence" value="ECO:0007669"/>
    <property type="project" value="UniProtKB-KW"/>
</dbReference>
<evidence type="ECO:0000313" key="11">
    <source>
        <dbReference type="EMBL" id="SFQ24613.1"/>
    </source>
</evidence>
<evidence type="ECO:0000259" key="10">
    <source>
        <dbReference type="Pfam" id="PF12627"/>
    </source>
</evidence>
<keyword evidence="8" id="KW-0694">RNA-binding</keyword>
<sequence>MMNSSINISLPKEVEIILNRIMEKGGQAYVVGGAVRDALLGRPVNDWDVATSFHPDDIERIFSFARTIPTGKKYGTVTVIINDMPVEVTTFRGEGQYNDFRHPAQITFLSDIIEDLSRRDFTINAMAYNPYLSEPLIDPFDGLGDLSRKLIRTVGQPERRFAEDPLRIMRGIRFCAELGFRLEENTFKAACAHHHLLSRISAERIRDELNKIMVAPDPFESLVLLYETGTFEVILPEFSQYLSHTGQLAFKAVKLCRADGVLRLAALYCCMIARPDSTPDQTIKGYAPELPDKVKSVERSLRRLRYDNKTVHRVTQLVSSFPVQFSSNTAEAAYQIRKLMGNLGVQDAFNLFDLKRAYLLAAGQKEQSERIAALTSTAREILARGDALNLSQLAINGHDVMAIGIGADDPRDIGKALQQAYEWVLMHPEWNDKKLLLSKLKALYKQDKDEEKR</sequence>
<dbReference type="EMBL" id="FOXR01000020">
    <property type="protein sequence ID" value="SFQ24613.1"/>
    <property type="molecule type" value="Genomic_DNA"/>
</dbReference>
<dbReference type="CDD" id="cd05398">
    <property type="entry name" value="NT_ClassII-CCAase"/>
    <property type="match status" value="1"/>
</dbReference>
<evidence type="ECO:0000313" key="12">
    <source>
        <dbReference type="Proteomes" id="UP000198577"/>
    </source>
</evidence>
<reference evidence="11 12" key="1">
    <citation type="submission" date="2016-10" db="EMBL/GenBank/DDBJ databases">
        <authorList>
            <person name="de Groot N.N."/>
        </authorList>
    </citation>
    <scope>NUCLEOTIDE SEQUENCE [LARGE SCALE GENOMIC DNA]</scope>
    <source>
        <strain evidence="11 12">DSM 20678</strain>
    </source>
</reference>
<keyword evidence="6" id="KW-0547">Nucleotide-binding</keyword>
<dbReference type="AlphaFoldDB" id="A0A1I5WXZ0"/>
<evidence type="ECO:0000259" key="9">
    <source>
        <dbReference type="Pfam" id="PF01743"/>
    </source>
</evidence>
<name>A0A1I5WXZ0_9FIRM</name>
<dbReference type="Pfam" id="PF12627">
    <property type="entry name" value="PolyA_pol_RNAbd"/>
    <property type="match status" value="1"/>
</dbReference>
<dbReference type="Pfam" id="PF01743">
    <property type="entry name" value="PolyA_pol"/>
    <property type="match status" value="1"/>
</dbReference>
<accession>A0A1I5WXZ0</accession>
<keyword evidence="5" id="KW-0479">Metal-binding</keyword>
<evidence type="ECO:0000256" key="3">
    <source>
        <dbReference type="ARBA" id="ARBA00022694"/>
    </source>
</evidence>